<dbReference type="SUPFAM" id="SSF56801">
    <property type="entry name" value="Acetyl-CoA synthetase-like"/>
    <property type="match status" value="3"/>
</dbReference>
<dbReference type="InterPro" id="IPR001031">
    <property type="entry name" value="Thioesterase"/>
</dbReference>
<dbReference type="Gene3D" id="3.40.50.150">
    <property type="entry name" value="Vaccinia Virus protein VP39"/>
    <property type="match status" value="1"/>
</dbReference>
<dbReference type="NCBIfam" id="TIGR01733">
    <property type="entry name" value="AA-adenyl-dom"/>
    <property type="match status" value="3"/>
</dbReference>
<dbReference type="InterPro" id="IPR025110">
    <property type="entry name" value="AMP-bd_C"/>
</dbReference>
<feature type="domain" description="Carrier" evidence="7">
    <location>
        <begin position="1051"/>
        <end position="1125"/>
    </location>
</feature>
<dbReference type="CDD" id="cd02440">
    <property type="entry name" value="AdoMet_MTases"/>
    <property type="match status" value="1"/>
</dbReference>
<dbReference type="GO" id="GO:0005737">
    <property type="term" value="C:cytoplasm"/>
    <property type="evidence" value="ECO:0007669"/>
    <property type="project" value="TreeGrafter"/>
</dbReference>
<keyword evidence="4" id="KW-0677">Repeat</keyword>
<dbReference type="Pfam" id="PF13193">
    <property type="entry name" value="AMP-binding_C"/>
    <property type="match status" value="1"/>
</dbReference>
<dbReference type="PANTHER" id="PTHR45527">
    <property type="entry name" value="NONRIBOSOMAL PEPTIDE SYNTHETASE"/>
    <property type="match status" value="1"/>
</dbReference>
<dbReference type="CDD" id="cd05930">
    <property type="entry name" value="A_NRPS"/>
    <property type="match status" value="3"/>
</dbReference>
<dbReference type="InterPro" id="IPR029063">
    <property type="entry name" value="SAM-dependent_MTases_sf"/>
</dbReference>
<dbReference type="STRING" id="1448321.A0A317WEC0"/>
<dbReference type="InterPro" id="IPR042099">
    <property type="entry name" value="ANL_N_sf"/>
</dbReference>
<dbReference type="Pfam" id="PF00501">
    <property type="entry name" value="AMP-binding"/>
    <property type="match status" value="3"/>
</dbReference>
<dbReference type="GO" id="GO:0016874">
    <property type="term" value="F:ligase activity"/>
    <property type="evidence" value="ECO:0007669"/>
    <property type="project" value="UniProtKB-KW"/>
</dbReference>
<accession>A0A317WEC0</accession>
<dbReference type="Gene3D" id="3.30.559.30">
    <property type="entry name" value="Nonribosomal peptide synthetase, condensation domain"/>
    <property type="match status" value="2"/>
</dbReference>
<evidence type="ECO:0000256" key="5">
    <source>
        <dbReference type="ARBA" id="ARBA00029454"/>
    </source>
</evidence>
<dbReference type="VEuPathDB" id="FungiDB:BO70DRAFT_403852"/>
<dbReference type="InterPro" id="IPR023213">
    <property type="entry name" value="CAT-like_dom_sf"/>
</dbReference>
<feature type="domain" description="Carrier" evidence="7">
    <location>
        <begin position="3677"/>
        <end position="3753"/>
    </location>
</feature>
<feature type="region of interest" description="Disordered" evidence="6">
    <location>
        <begin position="4004"/>
        <end position="4028"/>
    </location>
</feature>
<keyword evidence="2" id="KW-0597">Phosphoprotein</keyword>
<dbReference type="PROSITE" id="PS00455">
    <property type="entry name" value="AMP_BINDING"/>
    <property type="match status" value="3"/>
</dbReference>
<dbReference type="CDD" id="cd19531">
    <property type="entry name" value="LCL_NRPS-like"/>
    <property type="match status" value="1"/>
</dbReference>
<evidence type="ECO:0000259" key="7">
    <source>
        <dbReference type="PROSITE" id="PS50075"/>
    </source>
</evidence>
<evidence type="ECO:0000256" key="2">
    <source>
        <dbReference type="ARBA" id="ARBA00022553"/>
    </source>
</evidence>
<dbReference type="InterPro" id="IPR010071">
    <property type="entry name" value="AA_adenyl_dom"/>
</dbReference>
<gene>
    <name evidence="8" type="ORF">BO70DRAFT_403852</name>
</gene>
<dbReference type="SUPFAM" id="SSF53474">
    <property type="entry name" value="alpha/beta-Hydrolases"/>
    <property type="match status" value="1"/>
</dbReference>
<dbReference type="GeneID" id="37069286"/>
<proteinExistence type="inferred from homology"/>
<feature type="domain" description="Carrier" evidence="7">
    <location>
        <begin position="2551"/>
        <end position="2625"/>
    </location>
</feature>
<dbReference type="InterPro" id="IPR020845">
    <property type="entry name" value="AMP-binding_CS"/>
</dbReference>
<reference evidence="8 9" key="1">
    <citation type="submission" date="2016-12" db="EMBL/GenBank/DDBJ databases">
        <title>The genomes of Aspergillus section Nigri reveals drivers in fungal speciation.</title>
        <authorList>
            <consortium name="DOE Joint Genome Institute"/>
            <person name="Vesth T.C."/>
            <person name="Nybo J."/>
            <person name="Theobald S."/>
            <person name="Brandl J."/>
            <person name="Frisvad J.C."/>
            <person name="Nielsen K.F."/>
            <person name="Lyhne E.K."/>
            <person name="Kogle M.E."/>
            <person name="Kuo A."/>
            <person name="Riley R."/>
            <person name="Clum A."/>
            <person name="Nolan M."/>
            <person name="Lipzen A."/>
            <person name="Salamov A."/>
            <person name="Henrissat B."/>
            <person name="Wiebenga A."/>
            <person name="De Vries R.P."/>
            <person name="Grigoriev I.V."/>
            <person name="Mortensen U.H."/>
            <person name="Andersen M.R."/>
            <person name="Baker S.E."/>
        </authorList>
    </citation>
    <scope>NUCLEOTIDE SEQUENCE [LARGE SCALE GENOMIC DNA]</scope>
    <source>
        <strain evidence="8 9">CBS 117.55</strain>
    </source>
</reference>
<dbReference type="Proteomes" id="UP000247233">
    <property type="component" value="Unassembled WGS sequence"/>
</dbReference>
<feature type="compositionally biased region" description="Acidic residues" evidence="6">
    <location>
        <begin position="4018"/>
        <end position="4028"/>
    </location>
</feature>
<dbReference type="Gene3D" id="3.40.50.12780">
    <property type="entry name" value="N-terminal domain of ligase-like"/>
    <property type="match status" value="2"/>
</dbReference>
<dbReference type="GO" id="GO:0044281">
    <property type="term" value="P:small molecule metabolic process"/>
    <property type="evidence" value="ECO:0007669"/>
    <property type="project" value="UniProtKB-ARBA"/>
</dbReference>
<dbReference type="RefSeq" id="XP_025400015.1">
    <property type="nucleotide sequence ID" value="XM_025547049.1"/>
</dbReference>
<dbReference type="FunFam" id="3.30.300.30:FF:000015">
    <property type="entry name" value="Nonribosomal peptide synthase SidD"/>
    <property type="match status" value="1"/>
</dbReference>
<dbReference type="OrthoDB" id="416786at2759"/>
<dbReference type="GO" id="GO:0044550">
    <property type="term" value="P:secondary metabolite biosynthetic process"/>
    <property type="evidence" value="ECO:0007669"/>
    <property type="project" value="UniProtKB-ARBA"/>
</dbReference>
<dbReference type="InterPro" id="IPR009081">
    <property type="entry name" value="PP-bd_ACP"/>
</dbReference>
<dbReference type="InterPro" id="IPR029058">
    <property type="entry name" value="AB_hydrolase_fold"/>
</dbReference>
<dbReference type="Pfam" id="PF00668">
    <property type="entry name" value="Condensation"/>
    <property type="match status" value="2"/>
</dbReference>
<dbReference type="Gene3D" id="2.30.38.10">
    <property type="entry name" value="Luciferase, Domain 3"/>
    <property type="match status" value="1"/>
</dbReference>
<dbReference type="PROSITE" id="PS50075">
    <property type="entry name" value="CARRIER"/>
    <property type="match status" value="3"/>
</dbReference>
<comment type="similarity">
    <text evidence="5">Belongs to the NRP synthetase family.</text>
</comment>
<evidence type="ECO:0000313" key="9">
    <source>
        <dbReference type="Proteomes" id="UP000247233"/>
    </source>
</evidence>
<evidence type="ECO:0000256" key="4">
    <source>
        <dbReference type="ARBA" id="ARBA00022737"/>
    </source>
</evidence>
<dbReference type="SMART" id="SM00823">
    <property type="entry name" value="PKS_PP"/>
    <property type="match status" value="2"/>
</dbReference>
<dbReference type="FunFam" id="3.30.300.30:FF:000084">
    <property type="entry name" value="Enniatin synthase"/>
    <property type="match status" value="1"/>
</dbReference>
<name>A0A317WEC0_9EURO</name>
<dbReference type="InterPro" id="IPR036736">
    <property type="entry name" value="ACP-like_sf"/>
</dbReference>
<dbReference type="InterPro" id="IPR000873">
    <property type="entry name" value="AMP-dep_synth/lig_dom"/>
</dbReference>
<evidence type="ECO:0000256" key="6">
    <source>
        <dbReference type="SAM" id="MobiDB-lite"/>
    </source>
</evidence>
<dbReference type="GO" id="GO:0043041">
    <property type="term" value="P:amino acid activation for nonribosomal peptide biosynthetic process"/>
    <property type="evidence" value="ECO:0007669"/>
    <property type="project" value="TreeGrafter"/>
</dbReference>
<comment type="caution">
    <text evidence="8">The sequence shown here is derived from an EMBL/GenBank/DDBJ whole genome shotgun (WGS) entry which is preliminary data.</text>
</comment>
<protein>
    <submittedName>
        <fullName evidence="8">Non-ribosomal peptide synthetase</fullName>
    </submittedName>
</protein>
<dbReference type="InterPro" id="IPR020806">
    <property type="entry name" value="PKS_PP-bd"/>
</dbReference>
<sequence length="4028" mass="447521">MMNQLIQPTARSRLLFQAAANALDNAGVPLSGVQAFHQAPNLQEEMVLASMNDPNHLAYLETQHFTTGETVQAAELERAAHALALKHAVLRTIFCWSECSDPQASHIAMVVLGSDYLGQTVTFVEENSPLGLESNDIHVRFDVLGSPGSATAGQWRKEMPWKISVASIPDKQGSRVTLSYHQALLDQTSAFRLVRYLQGELSTPGSVQDRSDFFAVHKGQAYRCSRDIQARLQERFSRITSLPFSPDEIALENRFGHGEKIRKVTASLRGDNNHATVPAWMARLALFMSMCTLGKIQDATFFELMSGRELLPSVHQDVLGHVSVPQIRRCHFASNASLYDIAQELNSETDIGHGFSPEQIRSLFPKLDKRHLVCLICHADEPAFTRVGSWIWDGKKSESDIPLTVEIMPLGHESCLVSIRYHRKQFAENTIVALQEFFCGMVEWLQEAHSNLKNHTFAAAVQHVLSVCPQAEDYLNLLTGQSSSGTIDPSQEAYPDMFRNSQMQAMHKSDMCAHHFLEQQAKRIPQKIALQYERSEYMTYRQLDDRCNEVAGALIDWLDGVRTKMPHEEIIIPICFKKGIAMIIAMFAVLKAGAAFVAIDISHPTDRITSILQNTKACVILCGDQNHTVELQEAAERSGALIVTVSELTQTQTQTERKHRTSVSRKVCVSGSSLAFVQTTSGTTGTPKCIMVEHRNLVALMQPKEEESLWAWTTIGLQLANLTFDMAKEDIFMTLSRGGRLTLGPDAEILSRLPEWLEMTSITHLITTPLIADLLESRVPPYLTTIMLGGESFHPSLIGGVPSECRLYNGYGPSETTIVATRYRVSLADQVRSTIPVGSPYGLCRIYILGPGSLEQVAKGEVGEICIGGPQVTRGYLGQSDITAANFIPDPFSGDDDQKMYRTGDLGRFLPEGMLDYLGRIDSQVKVRGQRVETLEIEALIGQHEEVKNCAVVLGESIDGGTLVAFVETKTTCTVVQNAAHNDWSHTMAEIKSHVVNRLPDYMIPGYIIKVDDGLPRLASNKLDRRELASRATKLLAMEIDRSYMPTEYMQPSDEIEKQVCEAFSTVLSCRVGISDNFLNLGGHSVTAIRAASRIRQQIRTNITFRDILECLTPHSLSIRIRQSGGMTGSSSEMPHHSPYGTLEQSFAQGRLWFVEQLHSNLSWYLIPLAFRVRGPLRLDVLEAVFLAIEQRHETLRTTFEERNGVHLQIIHRFVPKKIRLLDIESVAGDREEILRDALRREQTTPFDLSSESGWRPAVIRMNNEDHIVSIVLHHIIADGWSLGILFREVTSLYSAGIRGKDPMTHLPPLPIQYQEYSLWQRQEEQLMEQNRQLEYWTRQLQGSHPAEFICDHPRPPIPSGIADVRELSIGDNLYKELQRFCRRLQVTPFIVLLAAFRAAHYRMTGSVDATIGTPITNRNREEHEGLIGLFVNMQCMRILIPEEESFEQLVLQVKDTAAAAFAHDEVPFENIVSKLQPTRVTSRTPLIQTVFAVHPEHHDGVPLEGLESERINLTHVTRFDLEFHFHQHERGFHGEILFATDLFHHRTIETLVSTFHQILKSGLNEPDTQIENIPLQDGTSALKHMGLIEIQRTDYPRDSSIVDLFRQQVNSTPDATAIKDNSGKWSYSMLDRESEKIADWLTGLDLEAETVIAVLSKRSCEAVAAFLGILKANMAYIPLDVTFPTSRIETIFSSIQGPRIVLLGSEFEPPVIQLDRLDMVPIKRVLHTSIQESREKTERSRPSANSLAFVLFTSGSTGRPKGVMIEHRGVVLRARDSSMFASNDRRKTFAHMASIGFDAAAWEIYNPLLNGGTVLCIDTMTALDHAALSNIFQEENVRTAFMTPAVLKQFVLESPAGIAELDILVLGGDRPDPRDLIKASRLVHKEVVNAYGPTENSFYSTLHRVSGKSQYHTGVPIGKPVHNSGAYVMDRDLRVMQPGVLGELVVVGDGLARGYSDATKNLNRFVSIEIDGQVVRGYRTGDRARYRPADGQLEFIGRLDGQVKVRGFRVETGEIENVLLESGLLDSAAVILQQEDNKDPQLVAFVTRERNMQHATHTHSEQDMTEEHNVEEAWKEIFNATAYETSIGAHHVGRDFSGWKSMYDGADIDKAEMSEWLDDSIATLLNGGPPGHVLEIGTGSGMILFNLTEGLQSYIGFEPVQPLVDFINKTITDLKPSLADKVQLHVGSASDLSSIASNSVQPDLVVVNSVAQYFPNADYLGRLIEDLIRVHRAKTLFFGDIRSYALYSQFQVTKALHACGEMASLSDIRENMAETVESETELLVDPAFFTVLTDQLPDLIHHVEILPKRMGASNELSCYRYSAVIHAVCDDQSQEVHIIDDEQWIDFSARGLDRERLLHLLQQSSDPSVLAISNIPHSKTVLERLIVEALSDPSKSTGVDELLSIRQKSEEVNALSAVDLMDLGALANFRVEISWARHFSQHGGFDAIFHRIEPECNRERTMFRFKTDHKGRSARTFSNNPMQNRSGRSINKRLRQLLKSRLPSYMVPAVIQVIDKMPINHNGKIDRRVLARMATTASSKQTEPASTYAPPRDDMERVVCEEFATVLGSEVGITDSFFNLGGHSLMATRTISSIVKRLKCIITVRDLFDCPTPEALAKKISSIAGEKGPMESESEDIIVFADLPPMKLDGSQEAVEASGLCAEDIEQIMPCTPFQEGVLTTDMVVRESPTYQATMRLEFDGILDFDKMQSAWQSTVEREVMLRTAFLPTTRALHGQGICSGAFLQAVLRNNSEEVVRVATIRGFDAEGHTSPPDLKMGHIPVSLSWVPNKNSDDHELELTIHHALYDEAYLTSILDGLSHDYHRASEGSNEGGCENARVPFTAFVRMLQTKEHSKTSLFWKEYLKDAPTSTWPIPSGLKGPIGGENIAMVRAFEWRGNAGKVSKALGTTPAGMARAAFALTIATHSDSDDITWGEVSSGRSHSGFVAGPCIATHPVRIRLAAKEEQLDNSIPRGRVSVDTLLRRTRDAYLDTIPYQHLGLQPIRQLTGNPDLLPFQVLFVYQESVSRDLNQIKPWGNFRTGDSQMSHAEFPLVLEVSCHNITGHISMRGVFDPFVLPSADVEWILQHVADSLDLIACRAMSEPDGKCSEASLIISDHEKKILEQVSAGGNAVTCEDAEPVPTVVDIFHRHATDAPQKIAIQVERTDYATYQQIDHSSDRVASGLQKLITKHATKTPTQQYIPVFFEKSIDMVTAILAILKAGAAFVPMDVQHPMQRLEAICEATRASIIIWDGINGGEKLRNLAKSTGAILRTVSDLIENESQPFIQRRLALDSLAYVLFTSGSTGVPKGVMVEHRSLASFALSEEGSTDCSWTSNRLALLASTFDASVGDLFATLSKGGRLFFVEQNKLLPRLGYWLEELNITHLALTPTLGALMMKDLQNNQRLSHLHTLVFGGEPFRASLLDQIPKDLTIWNGYGPTETTIEVAACKLQGPGVDMRQGRLYVPIGNSSKDRRIYLLRPGTQEQVPIGSVGEMCIGGPQIARGYLGQPDLTAAQFTHDPFSPTRHGKLYRTGDIARLHGDGQLEYLGRIDGQIKLRGLRIDTNEICSIAQNHPQVMACAVAKVQSNGNETLAAVVEVDRKLAINKDISESDIKEHIAHSVPAYMVPACVWLQTTPLPRTTSGKLDQRAISKMAESKYKEHRENLSTKVHLPVQASPGSEEAKIASLWAKVLGAKEDAIDITATFSQMGGDSIRAIVLLALLRRDGLHFDMTDLSQTSTVQSQAAKLHESKTVNGNPRYLRLHVRPESEAIIVLVHPFLAQSTVFEPLVPLLDESFDIILVNDPFVGTSKCPETLTEWASSYLHDIQTHIQSDRPVFFGGYSFGGLIAFEMALLWDKQCAGNPASVILLDPGTYRAEDVPLENASERDDMIRSSLGMADMGSKDMLPFQEHFNRHVKALRQSHSPPVFQGRSLHLALPDRLHDGVVDWWRAQCSNVTCHVLDCGDHYALLKDNAALGAVSRLINEHCHACIDEARSMGSTSSGFLVDGGSSRTDVSTEDDGDVGAK</sequence>
<dbReference type="Gene3D" id="3.40.50.980">
    <property type="match status" value="2"/>
</dbReference>
<evidence type="ECO:0000313" key="8">
    <source>
        <dbReference type="EMBL" id="PWY83572.1"/>
    </source>
</evidence>
<dbReference type="SUPFAM" id="SSF52777">
    <property type="entry name" value="CoA-dependent acyltransferases"/>
    <property type="match status" value="5"/>
</dbReference>
<dbReference type="GO" id="GO:0031177">
    <property type="term" value="F:phosphopantetheine binding"/>
    <property type="evidence" value="ECO:0007669"/>
    <property type="project" value="InterPro"/>
</dbReference>
<evidence type="ECO:0000256" key="3">
    <source>
        <dbReference type="ARBA" id="ARBA00022598"/>
    </source>
</evidence>
<keyword evidence="3" id="KW-0436">Ligase</keyword>
<dbReference type="InterPro" id="IPR001242">
    <property type="entry name" value="Condensation_dom"/>
</dbReference>
<dbReference type="InterPro" id="IPR045851">
    <property type="entry name" value="AMP-bd_C_sf"/>
</dbReference>
<dbReference type="Gene3D" id="3.30.300.30">
    <property type="match status" value="4"/>
</dbReference>
<organism evidence="8 9">
    <name type="scientific">Aspergillus heteromorphus CBS 117.55</name>
    <dbReference type="NCBI Taxonomy" id="1448321"/>
    <lineage>
        <taxon>Eukaryota</taxon>
        <taxon>Fungi</taxon>
        <taxon>Dikarya</taxon>
        <taxon>Ascomycota</taxon>
        <taxon>Pezizomycotina</taxon>
        <taxon>Eurotiomycetes</taxon>
        <taxon>Eurotiomycetidae</taxon>
        <taxon>Eurotiales</taxon>
        <taxon>Aspergillaceae</taxon>
        <taxon>Aspergillus</taxon>
        <taxon>Aspergillus subgen. Circumdati</taxon>
    </lineage>
</organism>
<dbReference type="Gene3D" id="3.30.559.10">
    <property type="entry name" value="Chloramphenicol acetyltransferase-like domain"/>
    <property type="match status" value="3"/>
</dbReference>
<dbReference type="EMBL" id="MSFL01000010">
    <property type="protein sequence ID" value="PWY83572.1"/>
    <property type="molecule type" value="Genomic_DNA"/>
</dbReference>
<dbReference type="Pfam" id="PF00975">
    <property type="entry name" value="Thioesterase"/>
    <property type="match status" value="1"/>
</dbReference>
<dbReference type="Gene3D" id="1.10.1200.10">
    <property type="entry name" value="ACP-like"/>
    <property type="match status" value="2"/>
</dbReference>
<keyword evidence="1" id="KW-0596">Phosphopantetheine</keyword>
<dbReference type="Gene3D" id="3.40.50.1820">
    <property type="entry name" value="alpha/beta hydrolase"/>
    <property type="match status" value="2"/>
</dbReference>
<keyword evidence="9" id="KW-1185">Reference proteome</keyword>
<dbReference type="SUPFAM" id="SSF53335">
    <property type="entry name" value="S-adenosyl-L-methionine-dependent methyltransferases"/>
    <property type="match status" value="1"/>
</dbReference>
<dbReference type="NCBIfam" id="NF003417">
    <property type="entry name" value="PRK04813.1"/>
    <property type="match status" value="4"/>
</dbReference>
<dbReference type="SUPFAM" id="SSF47336">
    <property type="entry name" value="ACP-like"/>
    <property type="match status" value="3"/>
</dbReference>
<dbReference type="PANTHER" id="PTHR45527:SF1">
    <property type="entry name" value="FATTY ACID SYNTHASE"/>
    <property type="match status" value="1"/>
</dbReference>
<evidence type="ECO:0000256" key="1">
    <source>
        <dbReference type="ARBA" id="ARBA00022450"/>
    </source>
</evidence>
<dbReference type="Pfam" id="PF00550">
    <property type="entry name" value="PP-binding"/>
    <property type="match status" value="3"/>
</dbReference>